<dbReference type="InterPro" id="IPR044033">
    <property type="entry name" value="GpV-like_apex"/>
</dbReference>
<organism evidence="2">
    <name type="scientific">Veillonella ratti</name>
    <dbReference type="NCBI Taxonomy" id="103892"/>
    <lineage>
        <taxon>Bacteria</taxon>
        <taxon>Bacillati</taxon>
        <taxon>Bacillota</taxon>
        <taxon>Negativicutes</taxon>
        <taxon>Veillonellales</taxon>
        <taxon>Veillonellaceae</taxon>
        <taxon>Veillonella</taxon>
    </lineage>
</organism>
<dbReference type="InterPro" id="IPR041599">
    <property type="entry name" value="Gp138_N"/>
</dbReference>
<dbReference type="RefSeq" id="WP_295240869.1">
    <property type="nucleotide sequence ID" value="NZ_CACRUX010000047.1"/>
</dbReference>
<protein>
    <recommendedName>
        <fullName evidence="1">Phage protein Gp138 N-terminal domain-containing protein</fullName>
    </recommendedName>
</protein>
<feature type="domain" description="Phage protein Gp138 N-terminal" evidence="1">
    <location>
        <begin position="28"/>
        <end position="129"/>
    </location>
</feature>
<proteinExistence type="predicted"/>
<name>A0A6N3BTS4_9FIRM</name>
<sequence length="207" mass="22602">MIPIEERVKTDSLDQFMDYYDRVLRVAMPGIITAFNPDRQTVSVKPAIREKLIDIDGRSEWVEIPELQEVPLFVYRAGNYALTLPVTVGDECLVIFADMCIDAWWQSGGIQNQVERRRHDLSDAFAILGFTSQVKKLGGYSTGTAQLRTLGGGSYIELADGTINIVGDVNITGHLTTSENAIIKGISIESHVHSGVMSGGSTTGGPK</sequence>
<dbReference type="AlphaFoldDB" id="A0A6N3BTS4"/>
<evidence type="ECO:0000259" key="1">
    <source>
        <dbReference type="Pfam" id="PF18352"/>
    </source>
</evidence>
<dbReference type="Gene3D" id="2.40.50.230">
    <property type="entry name" value="Gp5 N-terminal domain"/>
    <property type="match status" value="1"/>
</dbReference>
<dbReference type="EMBL" id="CACRUX010000047">
    <property type="protein sequence ID" value="VYU07535.1"/>
    <property type="molecule type" value="Genomic_DNA"/>
</dbReference>
<dbReference type="InterPro" id="IPR037026">
    <property type="entry name" value="Vgr_OB-fold_dom_sf"/>
</dbReference>
<gene>
    <name evidence="2" type="ORF">VRLFYP33_01180</name>
</gene>
<evidence type="ECO:0000313" key="2">
    <source>
        <dbReference type="EMBL" id="VYU07535.1"/>
    </source>
</evidence>
<accession>A0A6N3BTS4</accession>
<dbReference type="Pfam" id="PF18946">
    <property type="entry name" value="Apex"/>
    <property type="match status" value="1"/>
</dbReference>
<dbReference type="Pfam" id="PF18352">
    <property type="entry name" value="Gp138_N"/>
    <property type="match status" value="1"/>
</dbReference>
<reference evidence="2" key="1">
    <citation type="submission" date="2019-11" db="EMBL/GenBank/DDBJ databases">
        <authorList>
            <person name="Feng L."/>
        </authorList>
    </citation>
    <scope>NUCLEOTIDE SEQUENCE</scope>
    <source>
        <strain evidence="2">VrattiLFYP33</strain>
    </source>
</reference>